<evidence type="ECO:0000256" key="6">
    <source>
        <dbReference type="HAMAP-Rule" id="MF_00260"/>
    </source>
</evidence>
<evidence type="ECO:0000259" key="7">
    <source>
        <dbReference type="Pfam" id="PF01379"/>
    </source>
</evidence>
<dbReference type="Pfam" id="PF03900">
    <property type="entry name" value="Porphobil_deamC"/>
    <property type="match status" value="1"/>
</dbReference>
<dbReference type="InterPro" id="IPR022417">
    <property type="entry name" value="Porphobilin_deaminase_N"/>
</dbReference>
<evidence type="ECO:0000313" key="10">
    <source>
        <dbReference type="Proteomes" id="UP001165422"/>
    </source>
</evidence>
<dbReference type="NCBIfam" id="TIGR00212">
    <property type="entry name" value="hemC"/>
    <property type="match status" value="1"/>
</dbReference>
<dbReference type="InterPro" id="IPR036803">
    <property type="entry name" value="Porphobilinogen_deaminase_C_sf"/>
</dbReference>
<name>A0ABS8N5I8_9CLOT</name>
<dbReference type="InterPro" id="IPR022418">
    <property type="entry name" value="Porphobilinogen_deaminase_C"/>
</dbReference>
<accession>A0ABS8N5I8</accession>
<dbReference type="GO" id="GO:0004418">
    <property type="term" value="F:hydroxymethylbilane synthase activity"/>
    <property type="evidence" value="ECO:0007669"/>
    <property type="project" value="UniProtKB-EC"/>
</dbReference>
<protein>
    <recommendedName>
        <fullName evidence="6">Porphobilinogen deaminase</fullName>
        <shortName evidence="6">PBG</shortName>
        <ecNumber evidence="6">2.5.1.61</ecNumber>
    </recommendedName>
    <alternativeName>
        <fullName evidence="6">Hydroxymethylbilane synthase</fullName>
        <shortName evidence="6">HMBS</shortName>
    </alternativeName>
    <alternativeName>
        <fullName evidence="6">Pre-uroporphyrinogen synthase</fullName>
    </alternativeName>
</protein>
<gene>
    <name evidence="6 9" type="primary">hemC</name>
    <name evidence="9" type="ORF">LN736_09400</name>
</gene>
<dbReference type="Gene3D" id="3.40.190.10">
    <property type="entry name" value="Periplasmic binding protein-like II"/>
    <property type="match status" value="2"/>
</dbReference>
<comment type="catalytic activity">
    <reaction evidence="5 6">
        <text>4 porphobilinogen + H2O = hydroxymethylbilane + 4 NH4(+)</text>
        <dbReference type="Rhea" id="RHEA:13185"/>
        <dbReference type="ChEBI" id="CHEBI:15377"/>
        <dbReference type="ChEBI" id="CHEBI:28938"/>
        <dbReference type="ChEBI" id="CHEBI:57845"/>
        <dbReference type="ChEBI" id="CHEBI:58126"/>
        <dbReference type="EC" id="2.5.1.61"/>
    </reaction>
</comment>
<feature type="domain" description="Porphobilinogen deaminase N-terminal" evidence="7">
    <location>
        <begin position="4"/>
        <end position="206"/>
    </location>
</feature>
<evidence type="ECO:0000256" key="4">
    <source>
        <dbReference type="ARBA" id="ARBA00023244"/>
    </source>
</evidence>
<evidence type="ECO:0000259" key="8">
    <source>
        <dbReference type="Pfam" id="PF03900"/>
    </source>
</evidence>
<comment type="caution">
    <text evidence="9">The sequence shown here is derived from an EMBL/GenBank/DDBJ whole genome shotgun (WGS) entry which is preliminary data.</text>
</comment>
<sequence>MEFKIATRKSKLAQLQTEIVMGILKRNFNAECQKILVETTGDKRLDIALNKIGGKGLFLKEIELALLKGKADAAVHSMKDVPFDIPGEFEIAAVLERKDVRDAFISAGNVHFEELPEGSKIGTSSNRRAAQIKLLRPDLEIVAIRGNIQTRIKKIKEQDLQGIVVAAAGIKRLKLEKLVTDYFPIEELIPAIGQGALGVEIKKNSQHKDFFVNLNDRSTRICVEAERSFMRTLKGDCHSTIGAYAKIEGNLINIIGIFKMGSKLVKKDITGNEENYMFLGEKLAKNIINS</sequence>
<keyword evidence="3 6" id="KW-0808">Transferase</keyword>
<dbReference type="PANTHER" id="PTHR11557:SF0">
    <property type="entry name" value="PORPHOBILINOGEN DEAMINASE"/>
    <property type="match status" value="1"/>
</dbReference>
<dbReference type="PANTHER" id="PTHR11557">
    <property type="entry name" value="PORPHOBILINOGEN DEAMINASE"/>
    <property type="match status" value="1"/>
</dbReference>
<comment type="cofactor">
    <cofactor evidence="6">
        <name>dipyrromethane</name>
        <dbReference type="ChEBI" id="CHEBI:60342"/>
    </cofactor>
    <text evidence="6">Binds 1 dipyrromethane group covalently.</text>
</comment>
<dbReference type="HAMAP" id="MF_00260">
    <property type="entry name" value="Porphobil_deam"/>
    <property type="match status" value="1"/>
</dbReference>
<dbReference type="InterPro" id="IPR000860">
    <property type="entry name" value="HemC"/>
</dbReference>
<comment type="miscellaneous">
    <text evidence="6">The porphobilinogen subunits are added to the dipyrromethane group.</text>
</comment>
<keyword evidence="4 6" id="KW-0627">Porphyrin biosynthesis</keyword>
<dbReference type="SUPFAM" id="SSF53850">
    <property type="entry name" value="Periplasmic binding protein-like II"/>
    <property type="match status" value="1"/>
</dbReference>
<comment type="subunit">
    <text evidence="6">Monomer.</text>
</comment>
<feature type="domain" description="Porphobilinogen deaminase C-terminal" evidence="8">
    <location>
        <begin position="221"/>
        <end position="288"/>
    </location>
</feature>
<evidence type="ECO:0000256" key="5">
    <source>
        <dbReference type="ARBA" id="ARBA00048169"/>
    </source>
</evidence>
<evidence type="ECO:0000256" key="3">
    <source>
        <dbReference type="ARBA" id="ARBA00022679"/>
    </source>
</evidence>
<dbReference type="PRINTS" id="PR00151">
    <property type="entry name" value="PORPHBDMNASE"/>
</dbReference>
<dbReference type="Pfam" id="PF01379">
    <property type="entry name" value="Porphobil_deam"/>
    <property type="match status" value="1"/>
</dbReference>
<dbReference type="RefSeq" id="WP_150357692.1">
    <property type="nucleotide sequence ID" value="NZ_JAJJPB010000010.1"/>
</dbReference>
<evidence type="ECO:0000256" key="1">
    <source>
        <dbReference type="ARBA" id="ARBA00002869"/>
    </source>
</evidence>
<evidence type="ECO:0000313" key="9">
    <source>
        <dbReference type="EMBL" id="MCC9295069.1"/>
    </source>
</evidence>
<comment type="similarity">
    <text evidence="2 6">Belongs to the HMBS family.</text>
</comment>
<dbReference type="EMBL" id="JAJJPB010000010">
    <property type="protein sequence ID" value="MCC9295069.1"/>
    <property type="molecule type" value="Genomic_DNA"/>
</dbReference>
<dbReference type="EC" id="2.5.1.61" evidence="6"/>
<dbReference type="SUPFAM" id="SSF54782">
    <property type="entry name" value="Porphobilinogen deaminase (hydroxymethylbilane synthase), C-terminal domain"/>
    <property type="match status" value="1"/>
</dbReference>
<dbReference type="Gene3D" id="3.30.160.40">
    <property type="entry name" value="Porphobilinogen deaminase, C-terminal domain"/>
    <property type="match status" value="1"/>
</dbReference>
<evidence type="ECO:0000256" key="2">
    <source>
        <dbReference type="ARBA" id="ARBA00005638"/>
    </source>
</evidence>
<organism evidence="9 10">
    <name type="scientific">Clostridium aromativorans</name>
    <dbReference type="NCBI Taxonomy" id="2836848"/>
    <lineage>
        <taxon>Bacteria</taxon>
        <taxon>Bacillati</taxon>
        <taxon>Bacillota</taxon>
        <taxon>Clostridia</taxon>
        <taxon>Eubacteriales</taxon>
        <taxon>Clostridiaceae</taxon>
        <taxon>Clostridium</taxon>
    </lineage>
</organism>
<dbReference type="PIRSF" id="PIRSF001438">
    <property type="entry name" value="4pyrrol_synth_OHMeBilane_synth"/>
    <property type="match status" value="1"/>
</dbReference>
<reference evidence="9" key="1">
    <citation type="submission" date="2021-11" db="EMBL/GenBank/DDBJ databases">
        <authorList>
            <person name="Qingchun L."/>
            <person name="Dong Z."/>
            <person name="Zongwei Q."/>
            <person name="Jia Z."/>
            <person name="Duotao L."/>
        </authorList>
    </citation>
    <scope>NUCLEOTIDE SEQUENCE</scope>
    <source>
        <strain evidence="9">WLY-B-L2</strain>
    </source>
</reference>
<keyword evidence="10" id="KW-1185">Reference proteome</keyword>
<proteinExistence type="inferred from homology"/>
<dbReference type="Proteomes" id="UP001165422">
    <property type="component" value="Unassembled WGS sequence"/>
</dbReference>
<feature type="modified residue" description="S-(dipyrrolylmethanemethyl)cysteine" evidence="6">
    <location>
        <position position="237"/>
    </location>
</feature>
<comment type="function">
    <text evidence="1 6">Tetrapolymerization of the monopyrrole PBG into the hydroxymethylbilane pre-uroporphyrinogen in several discrete steps.</text>
</comment>